<comment type="caution">
    <text evidence="4">The sequence shown here is derived from an EMBL/GenBank/DDBJ whole genome shotgun (WGS) entry which is preliminary data.</text>
</comment>
<proteinExistence type="predicted"/>
<dbReference type="EMBL" id="JAHGAW010000003">
    <property type="protein sequence ID" value="MBT2186232.1"/>
    <property type="molecule type" value="Genomic_DNA"/>
</dbReference>
<keyword evidence="5" id="KW-1185">Reference proteome</keyword>
<evidence type="ECO:0000256" key="1">
    <source>
        <dbReference type="SAM" id="SignalP"/>
    </source>
</evidence>
<dbReference type="RefSeq" id="WP_214621992.1">
    <property type="nucleotide sequence ID" value="NZ_JAHGAW010000003.1"/>
</dbReference>
<evidence type="ECO:0000259" key="3">
    <source>
        <dbReference type="Pfam" id="PF04389"/>
    </source>
</evidence>
<dbReference type="PANTHER" id="PTHR12147">
    <property type="entry name" value="METALLOPEPTIDASE M28 FAMILY MEMBER"/>
    <property type="match status" value="1"/>
</dbReference>
<dbReference type="GO" id="GO:0006508">
    <property type="term" value="P:proteolysis"/>
    <property type="evidence" value="ECO:0007669"/>
    <property type="project" value="InterPro"/>
</dbReference>
<gene>
    <name evidence="4" type="ORF">KK488_04660</name>
</gene>
<feature type="domain" description="Peptidase M28" evidence="3">
    <location>
        <begin position="324"/>
        <end position="528"/>
    </location>
</feature>
<dbReference type="SUPFAM" id="SSF53187">
    <property type="entry name" value="Zn-dependent exopeptidases"/>
    <property type="match status" value="1"/>
</dbReference>
<feature type="chain" id="PRO_5040977376" evidence="1">
    <location>
        <begin position="27"/>
        <end position="579"/>
    </location>
</feature>
<reference evidence="4" key="1">
    <citation type="submission" date="2021-05" db="EMBL/GenBank/DDBJ databases">
        <title>Genome of Sphingobium sp. strain.</title>
        <authorList>
            <person name="Fan R."/>
        </authorList>
    </citation>
    <scope>NUCLEOTIDE SEQUENCE</scope>
    <source>
        <strain evidence="4">H33</strain>
    </source>
</reference>
<evidence type="ECO:0000313" key="4">
    <source>
        <dbReference type="EMBL" id="MBT2186232.1"/>
    </source>
</evidence>
<feature type="domain" description="PA" evidence="2">
    <location>
        <begin position="158"/>
        <end position="229"/>
    </location>
</feature>
<dbReference type="Pfam" id="PF04389">
    <property type="entry name" value="Peptidase_M28"/>
    <property type="match status" value="1"/>
</dbReference>
<dbReference type="GO" id="GO:0008235">
    <property type="term" value="F:metalloexopeptidase activity"/>
    <property type="evidence" value="ECO:0007669"/>
    <property type="project" value="InterPro"/>
</dbReference>
<name>A0A9X1DA75_9SPHN</name>
<dbReference type="AlphaFoldDB" id="A0A9X1DA75"/>
<dbReference type="Proteomes" id="UP001138757">
    <property type="component" value="Unassembled WGS sequence"/>
</dbReference>
<dbReference type="PANTHER" id="PTHR12147:SF26">
    <property type="entry name" value="PEPTIDASE M28 DOMAIN-CONTAINING PROTEIN"/>
    <property type="match status" value="1"/>
</dbReference>
<evidence type="ECO:0000259" key="2">
    <source>
        <dbReference type="Pfam" id="PF02225"/>
    </source>
</evidence>
<dbReference type="CDD" id="cd04820">
    <property type="entry name" value="PA_M28_1_1"/>
    <property type="match status" value="1"/>
</dbReference>
<keyword evidence="1" id="KW-0732">Signal</keyword>
<dbReference type="Pfam" id="PF02225">
    <property type="entry name" value="PA"/>
    <property type="match status" value="1"/>
</dbReference>
<sequence>MISSYRSTLLAAVAALCLTPSGLLLAHERQEGGAAPAAAAPAKPVIPEDQLPLDPRFSPDRVKADIAFLADDLLQGRDTGSVGHEIAARFVAERFASLGLKPMGDNGDYLQRIGFQRTERLTAPAAVTISGPGGSTSLVAGVDSTILLGADEGKLDLTAPLVFAGYGLEDKALGLNDYAGLDVKGKVVVLLRGFPETLPSEAAAHLLSERLKTAQDHGAIGAIQIDTDASAKQRPWARRLMYGFQPNFTWVGPDGKAYDDTPGLHFSVGTNDNGAQAIFAGASRSLAQIRKEAARKGARPKGFALKTSVQIVATPVRSMTSSPNVVAMIPGSDPALASEYVILSGHLDHIGVTPVQPGEPAGTDHINNGAMDNAAGVATMLEVARILSQDKVKPRRSVLFVASTGEEKGLLGADYFARHPTVPISKIVGNVDLDMPLLTYSFNDVVAYGAEHSTLGRIVADAVAPMKVTLAPDPTPEEVIFVRSDHYMFVKQGVPAVFLATGYGNGGEPKWHEFDEKYYHQPGDDMKLPFFWRAGARFAEANYRITKAMADGATPPLWLKGDFFGNIVAPNAPKADPAK</sequence>
<dbReference type="Gene3D" id="3.50.30.30">
    <property type="match status" value="1"/>
</dbReference>
<feature type="signal peptide" evidence="1">
    <location>
        <begin position="1"/>
        <end position="26"/>
    </location>
</feature>
<dbReference type="InterPro" id="IPR003137">
    <property type="entry name" value="PA_domain"/>
</dbReference>
<accession>A0A9X1DA75</accession>
<evidence type="ECO:0000313" key="5">
    <source>
        <dbReference type="Proteomes" id="UP001138757"/>
    </source>
</evidence>
<dbReference type="InterPro" id="IPR007484">
    <property type="entry name" value="Peptidase_M28"/>
</dbReference>
<dbReference type="InterPro" id="IPR046450">
    <property type="entry name" value="PA_dom_sf"/>
</dbReference>
<dbReference type="Gene3D" id="3.40.630.10">
    <property type="entry name" value="Zn peptidases"/>
    <property type="match status" value="1"/>
</dbReference>
<dbReference type="InterPro" id="IPR045175">
    <property type="entry name" value="M28_fam"/>
</dbReference>
<dbReference type="SUPFAM" id="SSF52025">
    <property type="entry name" value="PA domain"/>
    <property type="match status" value="1"/>
</dbReference>
<organism evidence="4 5">
    <name type="scientific">Sphingobium nicotianae</name>
    <dbReference type="NCBI Taxonomy" id="2782607"/>
    <lineage>
        <taxon>Bacteria</taxon>
        <taxon>Pseudomonadati</taxon>
        <taxon>Pseudomonadota</taxon>
        <taxon>Alphaproteobacteria</taxon>
        <taxon>Sphingomonadales</taxon>
        <taxon>Sphingomonadaceae</taxon>
        <taxon>Sphingobium</taxon>
    </lineage>
</organism>
<protein>
    <submittedName>
        <fullName evidence="4">M20/M25/M40 family metallo-hydrolase</fullName>
    </submittedName>
</protein>